<evidence type="ECO:0000313" key="3">
    <source>
        <dbReference type="EMBL" id="CAD7272937.1"/>
    </source>
</evidence>
<dbReference type="PANTHER" id="PTHR24252">
    <property type="entry name" value="ACROSIN-RELATED"/>
    <property type="match status" value="1"/>
</dbReference>
<evidence type="ECO:0000313" key="4">
    <source>
        <dbReference type="Proteomes" id="UP000678499"/>
    </source>
</evidence>
<organism evidence="3">
    <name type="scientific">Notodromas monacha</name>
    <dbReference type="NCBI Taxonomy" id="399045"/>
    <lineage>
        <taxon>Eukaryota</taxon>
        <taxon>Metazoa</taxon>
        <taxon>Ecdysozoa</taxon>
        <taxon>Arthropoda</taxon>
        <taxon>Crustacea</taxon>
        <taxon>Oligostraca</taxon>
        <taxon>Ostracoda</taxon>
        <taxon>Podocopa</taxon>
        <taxon>Podocopida</taxon>
        <taxon>Cypridocopina</taxon>
        <taxon>Cypridoidea</taxon>
        <taxon>Cyprididae</taxon>
        <taxon>Notodromas</taxon>
    </lineage>
</organism>
<feature type="domain" description="Peptidase S1" evidence="2">
    <location>
        <begin position="57"/>
        <end position="231"/>
    </location>
</feature>
<evidence type="ECO:0000259" key="2">
    <source>
        <dbReference type="PROSITE" id="PS50240"/>
    </source>
</evidence>
<dbReference type="Pfam" id="PF00089">
    <property type="entry name" value="Trypsin"/>
    <property type="match status" value="2"/>
</dbReference>
<dbReference type="InterPro" id="IPR009003">
    <property type="entry name" value="Peptidase_S1_PA"/>
</dbReference>
<dbReference type="GO" id="GO:0004252">
    <property type="term" value="F:serine-type endopeptidase activity"/>
    <property type="evidence" value="ECO:0007669"/>
    <property type="project" value="InterPro"/>
</dbReference>
<dbReference type="Proteomes" id="UP000678499">
    <property type="component" value="Unassembled WGS sequence"/>
</dbReference>
<sequence length="231" mass="25746">MINTNNFYHYTMVSAAIMLSATIVCLPVAAVNPFQARARNHSFACGLKRNGDYHSRIIGGGVAKEDEFPWQVYLKGSSRSFLGKRSYWTCGGSLISDKYVLTAAHCLRSSSSRVKMEVYIGAHNLDLPSSKDSRIVVEAVDWSRHPDYSFPIRLRNDIGIIKIPSLKDHYCGVKKGLRIVGGLQAIEDEFPWMVYMMVKIKKDTFSCGGSLISDEWVLTAAHCIQPQGSSM</sequence>
<keyword evidence="4" id="KW-1185">Reference proteome</keyword>
<dbReference type="InterPro" id="IPR001254">
    <property type="entry name" value="Trypsin_dom"/>
</dbReference>
<keyword evidence="1" id="KW-1015">Disulfide bond</keyword>
<accession>A0A7R9G8B0</accession>
<dbReference type="OrthoDB" id="6380950at2759"/>
<evidence type="ECO:0000256" key="1">
    <source>
        <dbReference type="ARBA" id="ARBA00023157"/>
    </source>
</evidence>
<dbReference type="InterPro" id="IPR043504">
    <property type="entry name" value="Peptidase_S1_PA_chymotrypsin"/>
</dbReference>
<dbReference type="FunFam" id="2.40.10.10:FF:000068">
    <property type="entry name" value="transmembrane protease serine 2"/>
    <property type="match status" value="1"/>
</dbReference>
<dbReference type="EMBL" id="CAJPEX010000077">
    <property type="protein sequence ID" value="CAG0913089.1"/>
    <property type="molecule type" value="Genomic_DNA"/>
</dbReference>
<dbReference type="PRINTS" id="PR00722">
    <property type="entry name" value="CHYMOTRYPSIN"/>
</dbReference>
<dbReference type="GO" id="GO:0006508">
    <property type="term" value="P:proteolysis"/>
    <property type="evidence" value="ECO:0007669"/>
    <property type="project" value="InterPro"/>
</dbReference>
<gene>
    <name evidence="3" type="ORF">NMOB1V02_LOCUS848</name>
</gene>
<reference evidence="3" key="1">
    <citation type="submission" date="2020-11" db="EMBL/GenBank/DDBJ databases">
        <authorList>
            <person name="Tran Van P."/>
        </authorList>
    </citation>
    <scope>NUCLEOTIDE SEQUENCE</scope>
</reference>
<dbReference type="SMART" id="SM00020">
    <property type="entry name" value="Tryp_SPc"/>
    <property type="match status" value="1"/>
</dbReference>
<dbReference type="InterPro" id="IPR018114">
    <property type="entry name" value="TRYPSIN_HIS"/>
</dbReference>
<dbReference type="EMBL" id="OA882114">
    <property type="protein sequence ID" value="CAD7272937.1"/>
    <property type="molecule type" value="Genomic_DNA"/>
</dbReference>
<protein>
    <recommendedName>
        <fullName evidence="2">Peptidase S1 domain-containing protein</fullName>
    </recommendedName>
</protein>
<dbReference type="Gene3D" id="2.40.10.10">
    <property type="entry name" value="Trypsin-like serine proteases"/>
    <property type="match status" value="2"/>
</dbReference>
<dbReference type="SUPFAM" id="SSF50494">
    <property type="entry name" value="Trypsin-like serine proteases"/>
    <property type="match status" value="2"/>
</dbReference>
<proteinExistence type="predicted"/>
<dbReference type="AlphaFoldDB" id="A0A7R9G8B0"/>
<dbReference type="PANTHER" id="PTHR24252:SF7">
    <property type="entry name" value="HYALIN"/>
    <property type="match status" value="1"/>
</dbReference>
<dbReference type="PROSITE" id="PS50240">
    <property type="entry name" value="TRYPSIN_DOM"/>
    <property type="match status" value="1"/>
</dbReference>
<dbReference type="InterPro" id="IPR001314">
    <property type="entry name" value="Peptidase_S1A"/>
</dbReference>
<name>A0A7R9G8B0_9CRUS</name>
<dbReference type="PROSITE" id="PS00134">
    <property type="entry name" value="TRYPSIN_HIS"/>
    <property type="match status" value="2"/>
</dbReference>